<dbReference type="Gene3D" id="3.60.15.10">
    <property type="entry name" value="Ribonuclease Z/Hydroxyacylglutathione hydrolase-like"/>
    <property type="match status" value="1"/>
</dbReference>
<protein>
    <recommendedName>
        <fullName evidence="4">Metallo-beta-lactamase domain-containing protein</fullName>
    </recommendedName>
</protein>
<feature type="region of interest" description="Disordered" evidence="1">
    <location>
        <begin position="447"/>
        <end position="467"/>
    </location>
</feature>
<organism evidence="2 3">
    <name type="scientific">Tistrella mobilis</name>
    <dbReference type="NCBI Taxonomy" id="171437"/>
    <lineage>
        <taxon>Bacteria</taxon>
        <taxon>Pseudomonadati</taxon>
        <taxon>Pseudomonadota</taxon>
        <taxon>Alphaproteobacteria</taxon>
        <taxon>Geminicoccales</taxon>
        <taxon>Geminicoccaceae</taxon>
        <taxon>Tistrella</taxon>
    </lineage>
</organism>
<evidence type="ECO:0000313" key="2">
    <source>
        <dbReference type="EMBL" id="HAE46369.1"/>
    </source>
</evidence>
<name>A0A3B9IGK8_9PROT</name>
<proteinExistence type="predicted"/>
<dbReference type="InterPro" id="IPR036866">
    <property type="entry name" value="RibonucZ/Hydroxyglut_hydro"/>
</dbReference>
<gene>
    <name evidence="2" type="ORF">DCK97_03015</name>
</gene>
<dbReference type="SUPFAM" id="SSF56281">
    <property type="entry name" value="Metallo-hydrolase/oxidoreductase"/>
    <property type="match status" value="1"/>
</dbReference>
<comment type="caution">
    <text evidence="2">The sequence shown here is derived from an EMBL/GenBank/DDBJ whole genome shotgun (WGS) entry which is preliminary data.</text>
</comment>
<sequence>MTIELAYMDGMWCGQGMAHLLRLYTDRYARPDKDAAEMMALFDFGNSGGGLSQSKEVLGITPPVRTLIEALELQMAQGKPPKLDLVLFSHQDTDHWTLTKEFLDQVATRNIPLEVGRIQLGGTNWGPQARATIGRLAKFLPEGDGPVSYLTNASDYGDANGDVTETMALGPVSIRTIVSNVPSATKSQALIKNGSSAVAVVQYGQTAFILPGDATYETLDFANTLLQAWTQSPLPNIYMMSAPHHGSLDTMTRKNIGDKSDLAELNTFVELTLPYSIFASAGYYSHHKHPYLSILVALSKHTGSHEYPDPHGVVAYEADTARWTLLPEVDRNVYTTVLDLDPDKPLQSADWLFWINDQGHFGTDARFFEGGARQIIGVPQTDSTTMILEEDGSGGGGGGGGDGISAVTAPPGPLRVGDVLPGLERGHLVRSRQILARQILDRGRAASTIGSARPIPPPRRVRPRIAV</sequence>
<reference evidence="2 3" key="1">
    <citation type="journal article" date="2018" name="Nat. Biotechnol.">
        <title>A standardized bacterial taxonomy based on genome phylogeny substantially revises the tree of life.</title>
        <authorList>
            <person name="Parks D.H."/>
            <person name="Chuvochina M."/>
            <person name="Waite D.W."/>
            <person name="Rinke C."/>
            <person name="Skarshewski A."/>
            <person name="Chaumeil P.A."/>
            <person name="Hugenholtz P."/>
        </authorList>
    </citation>
    <scope>NUCLEOTIDE SEQUENCE [LARGE SCALE GENOMIC DNA]</scope>
    <source>
        <strain evidence="2">UBA8739</strain>
    </source>
</reference>
<accession>A0A3B9IGK8</accession>
<dbReference type="EMBL" id="DMAI01000048">
    <property type="protein sequence ID" value="HAE46369.1"/>
    <property type="molecule type" value="Genomic_DNA"/>
</dbReference>
<dbReference type="Proteomes" id="UP000257706">
    <property type="component" value="Unassembled WGS sequence"/>
</dbReference>
<evidence type="ECO:0000256" key="1">
    <source>
        <dbReference type="SAM" id="MobiDB-lite"/>
    </source>
</evidence>
<dbReference type="AlphaFoldDB" id="A0A3B9IGK8"/>
<evidence type="ECO:0000313" key="3">
    <source>
        <dbReference type="Proteomes" id="UP000257706"/>
    </source>
</evidence>
<evidence type="ECO:0008006" key="4">
    <source>
        <dbReference type="Google" id="ProtNLM"/>
    </source>
</evidence>